<dbReference type="Gene3D" id="2.40.50.90">
    <property type="match status" value="1"/>
</dbReference>
<dbReference type="RefSeq" id="WP_170290354.1">
    <property type="nucleotide sequence ID" value="NZ_BAAADI010000045.1"/>
</dbReference>
<feature type="region of interest" description="Disordered" evidence="1">
    <location>
        <begin position="65"/>
        <end position="111"/>
    </location>
</feature>
<evidence type="ECO:0000256" key="1">
    <source>
        <dbReference type="SAM" id="MobiDB-lite"/>
    </source>
</evidence>
<evidence type="ECO:0000313" key="4">
    <source>
        <dbReference type="Proteomes" id="UP000466730"/>
    </source>
</evidence>
<comment type="caution">
    <text evidence="3">The sequence shown here is derived from an EMBL/GenBank/DDBJ whole genome shotgun (WGS) entry which is preliminary data.</text>
</comment>
<organism evidence="3 4">
    <name type="scientific">Rhodovulum strictum</name>
    <dbReference type="NCBI Taxonomy" id="58314"/>
    <lineage>
        <taxon>Bacteria</taxon>
        <taxon>Pseudomonadati</taxon>
        <taxon>Pseudomonadota</taxon>
        <taxon>Alphaproteobacteria</taxon>
        <taxon>Rhodobacterales</taxon>
        <taxon>Paracoccaceae</taxon>
        <taxon>Rhodovulum</taxon>
    </lineage>
</organism>
<dbReference type="EMBL" id="WJPO01000024">
    <property type="protein sequence ID" value="MRH22117.1"/>
    <property type="molecule type" value="Genomic_DNA"/>
</dbReference>
<evidence type="ECO:0000259" key="2">
    <source>
        <dbReference type="PROSITE" id="PS50830"/>
    </source>
</evidence>
<keyword evidence="4" id="KW-1185">Reference proteome</keyword>
<proteinExistence type="predicted"/>
<accession>A0A844BQ75</accession>
<dbReference type="PROSITE" id="PS50830">
    <property type="entry name" value="TNASE_3"/>
    <property type="match status" value="1"/>
</dbReference>
<evidence type="ECO:0000313" key="3">
    <source>
        <dbReference type="EMBL" id="MRH22117.1"/>
    </source>
</evidence>
<reference evidence="3 4" key="1">
    <citation type="submission" date="2019-11" db="EMBL/GenBank/DDBJ databases">
        <title>Draft Whole-Genome sequence of the marine photosynthetic bacterium Rhodovulum strictum DSM 11289.</title>
        <authorList>
            <person name="Kyndt J.A."/>
            <person name="Meyer T.E."/>
        </authorList>
    </citation>
    <scope>NUCLEOTIDE SEQUENCE [LARGE SCALE GENOMIC DNA]</scope>
    <source>
        <strain evidence="3 4">DSM 11289</strain>
    </source>
</reference>
<protein>
    <submittedName>
        <fullName evidence="3">Thermonuclease family protein</fullName>
    </submittedName>
</protein>
<feature type="domain" description="TNase-like" evidence="2">
    <location>
        <begin position="177"/>
        <end position="277"/>
    </location>
</feature>
<dbReference type="InterPro" id="IPR016071">
    <property type="entry name" value="Staphylococal_nuclease_OB-fold"/>
</dbReference>
<feature type="compositionally biased region" description="Low complexity" evidence="1">
    <location>
        <begin position="76"/>
        <end position="87"/>
    </location>
</feature>
<feature type="compositionally biased region" description="Basic residues" evidence="1">
    <location>
        <begin position="97"/>
        <end position="111"/>
    </location>
</feature>
<dbReference type="Proteomes" id="UP000466730">
    <property type="component" value="Unassembled WGS sequence"/>
</dbReference>
<sequence>MAFSQNKLDEVKAGIARALAAGTLSAWEQRFVLDMQARLDRHGRRTRLSAKQYGLLMRLCQADGADRTGPSMAPASASGPGRPMRSSPRPPQDRSRRSASRPPGRRRGNALLRRMRTAALGVIAVVFAMLLAQTDIDGILSASSDTARAGPGAGGWISVAPARQSDPRIALVARDIQVVDGDTIRVPGDSRRVRLVGFNTPEVFSPRCERERQLGIRATERLREMLKGAARIEFQRVACACPPGTEGTSACNFGRICGSLHVDGRDVGDVLISEGLAARYRCGPYSCPRAPGDWCG</sequence>
<gene>
    <name evidence="3" type="ORF">GH815_14045</name>
</gene>
<dbReference type="InterPro" id="IPR035437">
    <property type="entry name" value="SNase_OB-fold_sf"/>
</dbReference>
<name>A0A844BQ75_9RHOB</name>
<dbReference type="SUPFAM" id="SSF50199">
    <property type="entry name" value="Staphylococcal nuclease"/>
    <property type="match status" value="1"/>
</dbReference>
<dbReference type="AlphaFoldDB" id="A0A844BQ75"/>